<dbReference type="AlphaFoldDB" id="D8Q4P0"/>
<name>D8Q4P0_SCHCM</name>
<evidence type="ECO:0000256" key="3">
    <source>
        <dbReference type="ARBA" id="ARBA00022729"/>
    </source>
</evidence>
<reference evidence="8 9" key="1">
    <citation type="journal article" date="2010" name="Nat. Biotechnol.">
        <title>Genome sequence of the model mushroom Schizophyllum commune.</title>
        <authorList>
            <person name="Ohm R.A."/>
            <person name="de Jong J.F."/>
            <person name="Lugones L.G."/>
            <person name="Aerts A."/>
            <person name="Kothe E."/>
            <person name="Stajich J.E."/>
            <person name="de Vries R.P."/>
            <person name="Record E."/>
            <person name="Levasseur A."/>
            <person name="Baker S.E."/>
            <person name="Bartholomew K.A."/>
            <person name="Coutinho P.M."/>
            <person name="Erdmann S."/>
            <person name="Fowler T.J."/>
            <person name="Gathman A.C."/>
            <person name="Lombard V."/>
            <person name="Henrissat B."/>
            <person name="Knabe N."/>
            <person name="Kuees U."/>
            <person name="Lilly W.W."/>
            <person name="Lindquist E."/>
            <person name="Lucas S."/>
            <person name="Magnuson J.K."/>
            <person name="Piumi F."/>
            <person name="Raudaskoski M."/>
            <person name="Salamov A."/>
            <person name="Schmutz J."/>
            <person name="Schwarze F.W.M.R."/>
            <person name="vanKuyk P.A."/>
            <person name="Horton J.S."/>
            <person name="Grigoriev I.V."/>
            <person name="Woesten H.A.B."/>
        </authorList>
    </citation>
    <scope>NUCLEOTIDE SEQUENCE [LARGE SCALE GENOMIC DNA]</scope>
    <source>
        <strain evidence="9">H4-8 / FGSC 9210</strain>
    </source>
</reference>
<dbReference type="GO" id="GO:0005576">
    <property type="term" value="C:extracellular region"/>
    <property type="evidence" value="ECO:0007669"/>
    <property type="project" value="UniProtKB-SubCell"/>
</dbReference>
<dbReference type="PROSITE" id="PS52012">
    <property type="entry name" value="CFEM"/>
    <property type="match status" value="1"/>
</dbReference>
<dbReference type="SMART" id="SM00747">
    <property type="entry name" value="CFEM"/>
    <property type="match status" value="1"/>
</dbReference>
<dbReference type="HOGENOM" id="CLU_413972_0_0_1"/>
<dbReference type="KEGG" id="scm:SCHCO_02542450"/>
<feature type="compositionally biased region" description="Low complexity" evidence="5">
    <location>
        <begin position="148"/>
        <end position="177"/>
    </location>
</feature>
<protein>
    <recommendedName>
        <fullName evidence="7">CFEM domain-containing protein</fullName>
    </recommendedName>
</protein>
<evidence type="ECO:0000256" key="1">
    <source>
        <dbReference type="ARBA" id="ARBA00004613"/>
    </source>
</evidence>
<feature type="region of interest" description="Disordered" evidence="5">
    <location>
        <begin position="24"/>
        <end position="58"/>
    </location>
</feature>
<feature type="domain" description="CFEM" evidence="7">
    <location>
        <begin position="45"/>
        <end position="158"/>
    </location>
</feature>
<evidence type="ECO:0000313" key="8">
    <source>
        <dbReference type="EMBL" id="EFI97271.1"/>
    </source>
</evidence>
<accession>D8Q4P0</accession>
<dbReference type="GeneID" id="9596260"/>
<evidence type="ECO:0000259" key="7">
    <source>
        <dbReference type="PROSITE" id="PS52012"/>
    </source>
</evidence>
<gene>
    <name evidence="8" type="ORF">SCHCODRAFT_108948</name>
</gene>
<evidence type="ECO:0000256" key="4">
    <source>
        <dbReference type="ARBA" id="ARBA00023157"/>
    </source>
</evidence>
<dbReference type="Proteomes" id="UP000007431">
    <property type="component" value="Unassembled WGS sequence"/>
</dbReference>
<dbReference type="VEuPathDB" id="FungiDB:SCHCODRAFT_02542450"/>
<evidence type="ECO:0000256" key="6">
    <source>
        <dbReference type="SAM" id="SignalP"/>
    </source>
</evidence>
<feature type="region of interest" description="Disordered" evidence="5">
    <location>
        <begin position="148"/>
        <end position="178"/>
    </location>
</feature>
<dbReference type="InterPro" id="IPR008427">
    <property type="entry name" value="Extracellular_membr_CFEM_dom"/>
</dbReference>
<keyword evidence="9" id="KW-1185">Reference proteome</keyword>
<dbReference type="Pfam" id="PF05730">
    <property type="entry name" value="CFEM"/>
    <property type="match status" value="1"/>
</dbReference>
<proteinExistence type="predicted"/>
<keyword evidence="3 6" id="KW-0732">Signal</keyword>
<keyword evidence="4" id="KW-1015">Disulfide bond</keyword>
<feature type="non-terminal residue" evidence="8">
    <location>
        <position position="663"/>
    </location>
</feature>
<evidence type="ECO:0000256" key="2">
    <source>
        <dbReference type="ARBA" id="ARBA00022525"/>
    </source>
</evidence>
<evidence type="ECO:0000313" key="9">
    <source>
        <dbReference type="Proteomes" id="UP000007431"/>
    </source>
</evidence>
<organism evidence="9">
    <name type="scientific">Schizophyllum commune (strain H4-8 / FGSC 9210)</name>
    <name type="common">Split gill fungus</name>
    <dbReference type="NCBI Taxonomy" id="578458"/>
    <lineage>
        <taxon>Eukaryota</taxon>
        <taxon>Fungi</taxon>
        <taxon>Dikarya</taxon>
        <taxon>Basidiomycota</taxon>
        <taxon>Agaricomycotina</taxon>
        <taxon>Agaricomycetes</taxon>
        <taxon>Agaricomycetidae</taxon>
        <taxon>Agaricales</taxon>
        <taxon>Schizophyllaceae</taxon>
        <taxon>Schizophyllum</taxon>
    </lineage>
</organism>
<evidence type="ECO:0000256" key="5">
    <source>
        <dbReference type="SAM" id="MobiDB-lite"/>
    </source>
</evidence>
<dbReference type="OrthoDB" id="3267106at2759"/>
<dbReference type="RefSeq" id="XP_003032174.1">
    <property type="nucleotide sequence ID" value="XM_003032128.1"/>
</dbReference>
<feature type="signal peptide" evidence="6">
    <location>
        <begin position="1"/>
        <end position="20"/>
    </location>
</feature>
<feature type="chain" id="PRO_5003120616" description="CFEM domain-containing protein" evidence="6">
    <location>
        <begin position="21"/>
        <end position="663"/>
    </location>
</feature>
<dbReference type="eggNOG" id="ENOG502T160">
    <property type="taxonomic scope" value="Eukaryota"/>
</dbReference>
<dbReference type="InParanoid" id="D8Q4P0"/>
<comment type="subcellular location">
    <subcellularLocation>
        <location evidence="1">Secreted</location>
    </subcellularLocation>
</comment>
<dbReference type="EMBL" id="GL377306">
    <property type="protein sequence ID" value="EFI97271.1"/>
    <property type="molecule type" value="Genomic_DNA"/>
</dbReference>
<sequence length="663" mass="71565">MQLYPLSVLTLIFAATGAWAQTESGSETSTGSAAGSGSATPTRSGSASRSSGASSTVSANPSSFPTLTPYSDCVNNCLLGAIDDAKCGSVVDVNCFCKSSSPFTGSYLDCLAANCNADELDDAEGLAEQFCALASPSTSLSFSSVTPSSSSSSSRSQSSGASSTSTSTSASGSSTESGDNNGAVALFAFKSVLCAPFGDIQDEVNELPSDCQWKTDFLFDDALTVLCLLPPDDSVHQWQKVPKSAMALNAPNHPILPAELVDLVIENLILDDSEQTLKRCALALRSARPLIRRFLFANIVLQIPSKDPAAGKPKRAKISTASQRFLEVLLASPHLGGYVRELSVMSGDFDLQQPHVAKDAETHIPGVLQRLRGLESLTIELKGHGHLHLPETLVMALELPSATVLHLDGITLPLASIGKLSSLRCLSSTFTNLACDPGQPLAIGPAPRLERLSVLRGFFSDATIFAAPPSYFDHLVRLEVRGDFVKLDRLLRLCEGTLTHLEMNAPRPENSSERLDLSMLASLRHLVIHEIYIFPEVWIWLRSTLGTVDARHVELRLGMLETWTEDTYDVPFNVNEYIKPQEREFARLDEVLSEIASCLDTVHLEISSDYTLVETAHDYIMYQCDEAADTVLSYLPRTGERTPLFIKVDGVSFDAESSESDSD</sequence>
<keyword evidence="2" id="KW-0964">Secreted</keyword>